<evidence type="ECO:0000313" key="2">
    <source>
        <dbReference type="Proteomes" id="UP000297890"/>
    </source>
</evidence>
<gene>
    <name evidence="1" type="ORF">E4680_11775</name>
</gene>
<dbReference type="EMBL" id="SRIO01000019">
    <property type="protein sequence ID" value="TFZ81574.1"/>
    <property type="molecule type" value="Genomic_DNA"/>
</dbReference>
<reference evidence="1 2" key="1">
    <citation type="journal article" date="2019" name="ISME J.">
        <title>Candidatus Macondimonas diazotrophica, a novel gammaproteobacterial genus dominating crude-oil-contaminated coastal sediments.</title>
        <authorList>
            <person name="Karthikeyan S."/>
            <person name="Konstantinidis K."/>
        </authorList>
    </citation>
    <scope>NUCLEOTIDE SEQUENCE [LARGE SCALE GENOMIC DNA]</scope>
    <source>
        <strain evidence="1 2">KTK01</strain>
    </source>
</reference>
<proteinExistence type="predicted"/>
<sequence>MPSDANRTVEITPSIRATLLELVGPIEHKPLAMYERVDLLKVGEVQYFTETKQAVATSVARKQKDGGISPEKAFDMTTIDVPVKTNDEMTVETVTRVKRTA</sequence>
<organism evidence="1 2">
    <name type="scientific">Candidatus Macondimonas diazotrophica</name>
    <dbReference type="NCBI Taxonomy" id="2305248"/>
    <lineage>
        <taxon>Bacteria</taxon>
        <taxon>Pseudomonadati</taxon>
        <taxon>Pseudomonadota</taxon>
        <taxon>Gammaproteobacteria</taxon>
        <taxon>Chromatiales</taxon>
        <taxon>Ectothiorhodospiraceae</taxon>
        <taxon>Candidatus Macondimonas</taxon>
    </lineage>
</organism>
<dbReference type="AlphaFoldDB" id="A0A4Z0F6I2"/>
<evidence type="ECO:0000313" key="1">
    <source>
        <dbReference type="EMBL" id="TFZ81574.1"/>
    </source>
</evidence>
<comment type="caution">
    <text evidence="1">The sequence shown here is derived from an EMBL/GenBank/DDBJ whole genome shotgun (WGS) entry which is preliminary data.</text>
</comment>
<accession>A0A4Z0F6I2</accession>
<dbReference type="Proteomes" id="UP000297890">
    <property type="component" value="Unassembled WGS sequence"/>
</dbReference>
<dbReference type="RefSeq" id="WP_135282618.1">
    <property type="nucleotide sequence ID" value="NZ_SRIO01000019.1"/>
</dbReference>
<name>A0A4Z0F6I2_9GAMM</name>
<protein>
    <submittedName>
        <fullName evidence="1">Uncharacterized protein</fullName>
    </submittedName>
</protein>
<keyword evidence="2" id="KW-1185">Reference proteome</keyword>